<sequence>MTATKESQGREQPVRVYISIDMEGVTGIATMDQVVRGGHGYPRSQRLMTAEANAAIEGAFAAGADSVLVNDSHGTMDNLLHEELDPRARLIFGTPKLDCMAEGIAAEHDVAMFLGYHAAAGSPGVLAHTYSSHFYEVRLNGRPVSEAEVNALRAAAVGVPVGLLTGDDVICGVAEKAFPGVRTVAVKVAHGHTAADSLSPAEARRLIREAAAETVRGAGELAPLQLPEVLELEIDMPSTPAAELGAQIPGVRRIADKTLAATFATPTEVLGCVTVCYHLAADAMISRMALYGRR</sequence>
<evidence type="ECO:0000313" key="3">
    <source>
        <dbReference type="EMBL" id="MBB3725562.1"/>
    </source>
</evidence>
<dbReference type="PIRSF" id="PIRSF015853">
    <property type="entry name" value="Pep_DppA"/>
    <property type="match status" value="1"/>
</dbReference>
<name>A0A7W5UVQ0_9ACTN</name>
<dbReference type="RefSeq" id="WP_312895399.1">
    <property type="nucleotide sequence ID" value="NZ_JACIBV010000001.1"/>
</dbReference>
<dbReference type="GeneID" id="95387984"/>
<organism evidence="3 4">
    <name type="scientific">Nonomuraea dietziae</name>
    <dbReference type="NCBI Taxonomy" id="65515"/>
    <lineage>
        <taxon>Bacteria</taxon>
        <taxon>Bacillati</taxon>
        <taxon>Actinomycetota</taxon>
        <taxon>Actinomycetes</taxon>
        <taxon>Streptosporangiales</taxon>
        <taxon>Streptosporangiaceae</taxon>
        <taxon>Nonomuraea</taxon>
    </lineage>
</organism>
<feature type="binding site" evidence="2">
    <location>
        <position position="21"/>
    </location>
    <ligand>
        <name>Zn(2+)</name>
        <dbReference type="ChEBI" id="CHEBI:29105"/>
        <label>2</label>
    </ligand>
</feature>
<dbReference type="CDD" id="cd08663">
    <property type="entry name" value="DAP_dppA_1"/>
    <property type="match status" value="1"/>
</dbReference>
<keyword evidence="4" id="KW-1185">Reference proteome</keyword>
<feature type="binding site" evidence="2">
    <location>
        <position position="117"/>
    </location>
    <ligand>
        <name>Zn(2+)</name>
        <dbReference type="ChEBI" id="CHEBI:29105"/>
        <label>2</label>
    </ligand>
</feature>
<keyword evidence="2" id="KW-0862">Zinc</keyword>
<evidence type="ECO:0000313" key="4">
    <source>
        <dbReference type="Proteomes" id="UP000579945"/>
    </source>
</evidence>
<dbReference type="EMBL" id="JACIBV010000001">
    <property type="protein sequence ID" value="MBB3725562.1"/>
    <property type="molecule type" value="Genomic_DNA"/>
</dbReference>
<dbReference type="AlphaFoldDB" id="A0A7W5UVQ0"/>
<dbReference type="GO" id="GO:0004177">
    <property type="term" value="F:aminopeptidase activity"/>
    <property type="evidence" value="ECO:0007669"/>
    <property type="project" value="UniProtKB-KW"/>
</dbReference>
<dbReference type="InterPro" id="IPR007035">
    <property type="entry name" value="Peptidase_M55"/>
</dbReference>
<evidence type="ECO:0000256" key="2">
    <source>
        <dbReference type="PIRSR" id="PIRSR015853-2"/>
    </source>
</evidence>
<proteinExistence type="predicted"/>
<gene>
    <name evidence="3" type="ORF">FHR33_001422</name>
</gene>
<dbReference type="SUPFAM" id="SSF63992">
    <property type="entry name" value="Dipeptide transport protein"/>
    <property type="match status" value="1"/>
</dbReference>
<feature type="binding site" evidence="2">
    <location>
        <position position="146"/>
    </location>
    <ligand>
        <name>Zn(2+)</name>
        <dbReference type="ChEBI" id="CHEBI:29105"/>
        <label>2</label>
    </ligand>
</feature>
<feature type="active site" description="Nucleophile" evidence="1">
    <location>
        <position position="128"/>
    </location>
</feature>
<keyword evidence="2" id="KW-0479">Metal-binding</keyword>
<dbReference type="Gene3D" id="3.30.1360.130">
    <property type="entry name" value="Dipeptide transport protein"/>
    <property type="match status" value="1"/>
</dbReference>
<dbReference type="EC" id="3.4.11.-" evidence="3"/>
<accession>A0A7W5UVQ0</accession>
<dbReference type="GO" id="GO:0046872">
    <property type="term" value="F:metal ion binding"/>
    <property type="evidence" value="ECO:0007669"/>
    <property type="project" value="UniProtKB-KW"/>
</dbReference>
<dbReference type="InterPro" id="IPR036177">
    <property type="entry name" value="Peptidase_M55_sf"/>
</dbReference>
<feature type="binding site" evidence="2">
    <location>
        <position position="21"/>
    </location>
    <ligand>
        <name>Zn(2+)</name>
        <dbReference type="ChEBI" id="CHEBI:29105"/>
        <label>1</label>
    </ligand>
</feature>
<keyword evidence="3" id="KW-0378">Hydrolase</keyword>
<dbReference type="InterPro" id="IPR027476">
    <property type="entry name" value="DppA_N"/>
</dbReference>
<dbReference type="Gene3D" id="3.40.50.10780">
    <property type="entry name" value="Dipeptide transport protein"/>
    <property type="match status" value="1"/>
</dbReference>
<feature type="binding site" evidence="2">
    <location>
        <position position="73"/>
    </location>
    <ligand>
        <name>Zn(2+)</name>
        <dbReference type="ChEBI" id="CHEBI:29105"/>
        <label>2</label>
    </ligand>
</feature>
<evidence type="ECO:0000256" key="1">
    <source>
        <dbReference type="PIRSR" id="PIRSR015853-1"/>
    </source>
</evidence>
<keyword evidence="3" id="KW-0031">Aminopeptidase</keyword>
<keyword evidence="3" id="KW-0645">Protease</keyword>
<reference evidence="3 4" key="1">
    <citation type="submission" date="2020-08" db="EMBL/GenBank/DDBJ databases">
        <title>Sequencing the genomes of 1000 actinobacteria strains.</title>
        <authorList>
            <person name="Klenk H.-P."/>
        </authorList>
    </citation>
    <scope>NUCLEOTIDE SEQUENCE [LARGE SCALE GENOMIC DNA]</scope>
    <source>
        <strain evidence="3 4">DSM 44320</strain>
    </source>
</reference>
<protein>
    <submittedName>
        <fullName evidence="3">D-amino peptidase</fullName>
        <ecNumber evidence="3">3.4.11.-</ecNumber>
    </submittedName>
</protein>
<dbReference type="Proteomes" id="UP000579945">
    <property type="component" value="Unassembled WGS sequence"/>
</dbReference>
<comment type="caution">
    <text evidence="3">The sequence shown here is derived from an EMBL/GenBank/DDBJ whole genome shotgun (WGS) entry which is preliminary data.</text>
</comment>
<feature type="binding site" evidence="2">
    <location>
        <position position="23"/>
    </location>
    <ligand>
        <name>Zn(2+)</name>
        <dbReference type="ChEBI" id="CHEBI:29105"/>
        <label>1</label>
    </ligand>
</feature>
<dbReference type="Pfam" id="PF04951">
    <property type="entry name" value="Peptidase_M55"/>
    <property type="match status" value="1"/>
</dbReference>